<dbReference type="InterPro" id="IPR016624">
    <property type="entry name" value="UCP014753"/>
</dbReference>
<accession>A0A1H9RUU8</accession>
<sequence>MSINNTWKPKYTDFELSPYTGLTRESWLDAGRYMLEGIFRHIDSIERPVVVPRKETDVTYPHKYSTGEGLVAEQKAEIFEGLTRSFFIASVMIHNEPDITINGIKLADYYKHQIYKSCCDKGDPSYVGTYEELHTGVFASDPIKPFQQTVETCALVIGLDACASEIWDTYSDQEKDDIADFLKSYAYNPTVPQNWRLFNMLDMAFLYKYGYEIDEKIMGDHAQAIINYYVGDGWYRDGQCFDYYSCWAFNVYGPIWCNWYGYEKLPYVAARIEDASNALMKTYADMFDNDGYTNMWGRSCIYRNAATSAFDANMFLRNSKADPGLSRRICSGSLLQFLTRDDFLWNGVPTLGFYGQFTPLVQGYSCAESPFWLGKAFLCLHLPKDHPFWTSRESENSFDKLGDHEVKETVLKGPSLCFSNHKDNGETILRSAKVFKTAGDMHGMWNYNKLSYNSKFPWEATPSCQDGSAVESQMYVITDEHNGDRLYPNAVFAAGYRDGVLYRRGFFDYKIENERHWVQSMDFADFGVSEGLVRADKLVLYKRPVTITLGSYGFPDNDTQIIRKNEGEAKAIILKGTDHMGSPCQLAMTIYSGWEDIDIVRSEGTNPDSCKSIIVYAKAGSGPRLYDASKPYVLLSQTITRHSHEDFTDDELFPIRKIEYTDPWNSGAFGPVTITMKDGKQHAVVFEGIEADLSL</sequence>
<dbReference type="OrthoDB" id="9813465at2"/>
<reference evidence="2 3" key="1">
    <citation type="submission" date="2016-10" db="EMBL/GenBank/DDBJ databases">
        <authorList>
            <person name="de Groot N.N."/>
        </authorList>
    </citation>
    <scope>NUCLEOTIDE SEQUENCE [LARGE SCALE GENOMIC DNA]</scope>
    <source>
        <strain evidence="2 3">AR40</strain>
    </source>
</reference>
<evidence type="ECO:0000313" key="2">
    <source>
        <dbReference type="EMBL" id="SER76195.1"/>
    </source>
</evidence>
<feature type="domain" description="DUF2264" evidence="1">
    <location>
        <begin position="24"/>
        <end position="394"/>
    </location>
</feature>
<organism evidence="2 3">
    <name type="scientific">Butyrivibrio fibrisolvens</name>
    <dbReference type="NCBI Taxonomy" id="831"/>
    <lineage>
        <taxon>Bacteria</taxon>
        <taxon>Bacillati</taxon>
        <taxon>Bacillota</taxon>
        <taxon>Clostridia</taxon>
        <taxon>Lachnospirales</taxon>
        <taxon>Lachnospiraceae</taxon>
        <taxon>Butyrivibrio</taxon>
    </lineage>
</organism>
<gene>
    <name evidence="2" type="ORF">SAMN04487884_110112</name>
</gene>
<dbReference type="AlphaFoldDB" id="A0A1H9RUU8"/>
<dbReference type="RefSeq" id="WP_074755901.1">
    <property type="nucleotide sequence ID" value="NZ_FOGJ01000010.1"/>
</dbReference>
<protein>
    <recommendedName>
        <fullName evidence="1">DUF2264 domain-containing protein</fullName>
    </recommendedName>
</protein>
<dbReference type="PANTHER" id="PTHR35339:SF4">
    <property type="entry name" value="LINALOOL DEHYDRATASE_ISOMERASE DOMAIN-CONTAINING PROTEIN"/>
    <property type="match status" value="1"/>
</dbReference>
<evidence type="ECO:0000313" key="3">
    <source>
        <dbReference type="Proteomes" id="UP000182584"/>
    </source>
</evidence>
<dbReference type="EMBL" id="FOGJ01000010">
    <property type="protein sequence ID" value="SER76195.1"/>
    <property type="molecule type" value="Genomic_DNA"/>
</dbReference>
<dbReference type="InterPro" id="IPR049349">
    <property type="entry name" value="DUF2264_N"/>
</dbReference>
<dbReference type="eggNOG" id="COG4289">
    <property type="taxonomic scope" value="Bacteria"/>
</dbReference>
<dbReference type="Pfam" id="PF10022">
    <property type="entry name" value="DUF2264"/>
    <property type="match status" value="1"/>
</dbReference>
<dbReference type="Proteomes" id="UP000182584">
    <property type="component" value="Unassembled WGS sequence"/>
</dbReference>
<dbReference type="PANTHER" id="PTHR35339">
    <property type="entry name" value="LINALOOL DEHYDRATASE_ISOMERASE DOMAIN-CONTAINING PROTEIN"/>
    <property type="match status" value="1"/>
</dbReference>
<proteinExistence type="predicted"/>
<name>A0A1H9RUU8_BUTFI</name>
<evidence type="ECO:0000259" key="1">
    <source>
        <dbReference type="Pfam" id="PF10022"/>
    </source>
</evidence>